<dbReference type="Proteomes" id="UP001497516">
    <property type="component" value="Chromosome 6"/>
</dbReference>
<sequence>MLSSFLLSQHRRRLLQLDADNEQPKIDLAGEIKGTITNGATAAEQIVVSDCKPSIVLGSIVSCSESISDTPPHMHF</sequence>
<reference evidence="1 2" key="1">
    <citation type="submission" date="2024-04" db="EMBL/GenBank/DDBJ databases">
        <authorList>
            <person name="Fracassetti M."/>
        </authorList>
    </citation>
    <scope>NUCLEOTIDE SEQUENCE [LARGE SCALE GENOMIC DNA]</scope>
</reference>
<gene>
    <name evidence="1" type="ORF">LTRI10_LOCUS36987</name>
</gene>
<evidence type="ECO:0000313" key="2">
    <source>
        <dbReference type="Proteomes" id="UP001497516"/>
    </source>
</evidence>
<accession>A0AAV2FFD0</accession>
<organism evidence="1 2">
    <name type="scientific">Linum trigynum</name>
    <dbReference type="NCBI Taxonomy" id="586398"/>
    <lineage>
        <taxon>Eukaryota</taxon>
        <taxon>Viridiplantae</taxon>
        <taxon>Streptophyta</taxon>
        <taxon>Embryophyta</taxon>
        <taxon>Tracheophyta</taxon>
        <taxon>Spermatophyta</taxon>
        <taxon>Magnoliopsida</taxon>
        <taxon>eudicotyledons</taxon>
        <taxon>Gunneridae</taxon>
        <taxon>Pentapetalae</taxon>
        <taxon>rosids</taxon>
        <taxon>fabids</taxon>
        <taxon>Malpighiales</taxon>
        <taxon>Linaceae</taxon>
        <taxon>Linum</taxon>
    </lineage>
</organism>
<evidence type="ECO:0000313" key="1">
    <source>
        <dbReference type="EMBL" id="CAL1396632.1"/>
    </source>
</evidence>
<dbReference type="AlphaFoldDB" id="A0AAV2FFD0"/>
<proteinExistence type="predicted"/>
<keyword evidence="2" id="KW-1185">Reference proteome</keyword>
<protein>
    <submittedName>
        <fullName evidence="1">Uncharacterized protein</fullName>
    </submittedName>
</protein>
<name>A0AAV2FFD0_9ROSI</name>
<dbReference type="EMBL" id="OZ034819">
    <property type="protein sequence ID" value="CAL1396632.1"/>
    <property type="molecule type" value="Genomic_DNA"/>
</dbReference>